<reference evidence="3" key="1">
    <citation type="submission" date="2009-10" db="EMBL/GenBank/DDBJ databases">
        <title>Diversity of trophic interactions inside an arsenic-rich microbial ecosystem.</title>
        <authorList>
            <person name="Bertin P.N."/>
            <person name="Heinrich-Salmeron A."/>
            <person name="Pelletier E."/>
            <person name="Goulhen-Chollet F."/>
            <person name="Arsene-Ploetze F."/>
            <person name="Gallien S."/>
            <person name="Calteau A."/>
            <person name="Vallenet D."/>
            <person name="Casiot C."/>
            <person name="Chane-Woon-Ming B."/>
            <person name="Giloteaux L."/>
            <person name="Barakat M."/>
            <person name="Bonnefoy V."/>
            <person name="Bruneel O."/>
            <person name="Chandler M."/>
            <person name="Cleiss J."/>
            <person name="Duran R."/>
            <person name="Elbaz-Poulichet F."/>
            <person name="Fonknechten N."/>
            <person name="Lauga B."/>
            <person name="Mornico D."/>
            <person name="Ortet P."/>
            <person name="Schaeffer C."/>
            <person name="Siguier P."/>
            <person name="Alexander Thil Smith A."/>
            <person name="Van Dorsselaer A."/>
            <person name="Weissenbach J."/>
            <person name="Medigue C."/>
            <person name="Le Paslier D."/>
        </authorList>
    </citation>
    <scope>NUCLEOTIDE SEQUENCE</scope>
</reference>
<feature type="domain" description="Endonuclease NucS C-terminal" evidence="2">
    <location>
        <begin position="26"/>
        <end position="96"/>
    </location>
</feature>
<dbReference type="EMBL" id="CABO01000048">
    <property type="protein sequence ID" value="CBI03025.1"/>
    <property type="molecule type" value="Genomic_DNA"/>
</dbReference>
<dbReference type="PANTHER" id="PTHR38814:SF1">
    <property type="entry name" value="ENDONUCLEASE NUCS"/>
    <property type="match status" value="1"/>
</dbReference>
<dbReference type="CDD" id="cd22341">
    <property type="entry name" value="NucS-like"/>
    <property type="match status" value="1"/>
</dbReference>
<dbReference type="GO" id="GO:0004519">
    <property type="term" value="F:endonuclease activity"/>
    <property type="evidence" value="ECO:0007669"/>
    <property type="project" value="InterPro"/>
</dbReference>
<evidence type="ECO:0000256" key="1">
    <source>
        <dbReference type="ARBA" id="ARBA00023125"/>
    </source>
</evidence>
<gene>
    <name evidence="3" type="ORF">CARN4_0007</name>
</gene>
<dbReference type="InterPro" id="IPR002793">
    <property type="entry name" value="Endonuclease_NucS"/>
</dbReference>
<dbReference type="InterPro" id="IPR048301">
    <property type="entry name" value="NucS_C"/>
</dbReference>
<proteinExistence type="predicted"/>
<name>E6Q750_9ZZZZ</name>
<accession>E6Q750</accession>
<keyword evidence="1" id="KW-0238">DNA-binding</keyword>
<organism evidence="3">
    <name type="scientific">mine drainage metagenome</name>
    <dbReference type="NCBI Taxonomy" id="410659"/>
    <lineage>
        <taxon>unclassified sequences</taxon>
        <taxon>metagenomes</taxon>
        <taxon>ecological metagenomes</taxon>
    </lineage>
</organism>
<dbReference type="Pfam" id="PF01939">
    <property type="entry name" value="NucS_C"/>
    <property type="match status" value="1"/>
</dbReference>
<dbReference type="Gene3D" id="3.40.1350.10">
    <property type="match status" value="1"/>
</dbReference>
<dbReference type="GO" id="GO:0003677">
    <property type="term" value="F:DNA binding"/>
    <property type="evidence" value="ECO:0007669"/>
    <property type="project" value="UniProtKB-KW"/>
</dbReference>
<dbReference type="AlphaFoldDB" id="E6Q750"/>
<comment type="caution">
    <text evidence="3">The sequence shown here is derived from an EMBL/GenBank/DDBJ whole genome shotgun (WGS) entry which is preliminary data.</text>
</comment>
<protein>
    <recommendedName>
        <fullName evidence="2">Endonuclease NucS C-terminal domain-containing protein</fullName>
    </recommendedName>
</protein>
<evidence type="ECO:0000313" key="3">
    <source>
        <dbReference type="EMBL" id="CBI03025.1"/>
    </source>
</evidence>
<sequence length="363" mass="40333">MANSIGLWAVNDGRLLPISAGQVDRERRLEDWVESHPDILGERLLLVGRQVQTAYGGIVDLLAVDNEGRCVVIELKRGRTPRDIVAQALDYVSWVSELQDSDLRDRIARMNGLSFNDAYRNRFGAVNIPEQLNTDQRILIVATDVDGATTRIVEHLTRRYGVDINVVALSYFQVGEQELLARTWALDPSELEHRIESRASEPVPVNTDRPWTGLWHFNIGEDGAGIDAGVGRNWSEERRYGFLSCGQGATWRNEISKLSVGDKVYAYLNGAGYVGGGVIVSEATRADSFVPPGSDKLLRELPLEAQGWFLNCDDPDLAEYMVGVNWSRTVDPSEGVRVSPAIRGTVRKIWNADLADRLVKAFG</sequence>
<evidence type="ECO:0000259" key="2">
    <source>
        <dbReference type="Pfam" id="PF01939"/>
    </source>
</evidence>
<dbReference type="PANTHER" id="PTHR38814">
    <property type="entry name" value="ENDONUCLEASE NUCS"/>
    <property type="match status" value="1"/>
</dbReference>
<dbReference type="InterPro" id="IPR011856">
    <property type="entry name" value="tRNA_endonuc-like_dom_sf"/>
</dbReference>